<dbReference type="KEGG" id="fpf:DCC35_15230"/>
<evidence type="ECO:0000313" key="2">
    <source>
        <dbReference type="Proteomes" id="UP000298616"/>
    </source>
</evidence>
<evidence type="ECO:0000313" key="1">
    <source>
        <dbReference type="EMBL" id="QCK15994.1"/>
    </source>
</evidence>
<dbReference type="InterPro" id="IPR016084">
    <property type="entry name" value="Haem_Oase-like_multi-hlx"/>
</dbReference>
<sequence length="262" mass="30472">MDNILELKKELKPLRNSLLNHSLYQEVKNIDELHLFMESHVYAVWDFMSLLKSLQNQLTSVSIPWKAPENPEICRLINEIVLGEESDLDENGKAASHLDMYLKAMETAGADTSTFYDFMNNLPEDIEKIQDYITYSDIPSEAKKFVSKTFEYISKGQPHILASLFTFGREDLIPDMFNVMLQKMERSTKVNLNPYIYYFERHIEVDGDHHGPMALKMIRSLCGNDTVKWADAYRFSASALKDRIIFWNEIENKIKNSRINSL</sequence>
<dbReference type="RefSeq" id="WP_137091593.1">
    <property type="nucleotide sequence ID" value="NZ_CP028923.1"/>
</dbReference>
<dbReference type="InterPro" id="IPR024423">
    <property type="entry name" value="DUF3050"/>
</dbReference>
<accession>A0A4D7K586</accession>
<dbReference type="Gene3D" id="1.20.910.10">
    <property type="entry name" value="Heme oxygenase-like"/>
    <property type="match status" value="1"/>
</dbReference>
<protein>
    <submittedName>
        <fullName evidence="1">Heme oxygenase</fullName>
    </submittedName>
</protein>
<dbReference type="Pfam" id="PF11251">
    <property type="entry name" value="DUF3050"/>
    <property type="match status" value="1"/>
</dbReference>
<reference evidence="1 2" key="1">
    <citation type="submission" date="2018-04" db="EMBL/GenBank/DDBJ databases">
        <title>Complete genome uncultured novel isolate.</title>
        <authorList>
            <person name="Merlino G."/>
        </authorList>
    </citation>
    <scope>NUCLEOTIDE SEQUENCE [LARGE SCALE GENOMIC DNA]</scope>
    <source>
        <strain evidence="2">R1DC9</strain>
    </source>
</reference>
<dbReference type="Proteomes" id="UP000298616">
    <property type="component" value="Chromosome"/>
</dbReference>
<organism evidence="1 2">
    <name type="scientific">Mangrovivirga cuniculi</name>
    <dbReference type="NCBI Taxonomy" id="2715131"/>
    <lineage>
        <taxon>Bacteria</taxon>
        <taxon>Pseudomonadati</taxon>
        <taxon>Bacteroidota</taxon>
        <taxon>Cytophagia</taxon>
        <taxon>Cytophagales</taxon>
        <taxon>Mangrovivirgaceae</taxon>
        <taxon>Mangrovivirga</taxon>
    </lineage>
</organism>
<dbReference type="SUPFAM" id="SSF48613">
    <property type="entry name" value="Heme oxygenase-like"/>
    <property type="match status" value="1"/>
</dbReference>
<keyword evidence="2" id="KW-1185">Reference proteome</keyword>
<proteinExistence type="predicted"/>
<dbReference type="AlphaFoldDB" id="A0A4D7K586"/>
<dbReference type="EMBL" id="CP028923">
    <property type="protein sequence ID" value="QCK15994.1"/>
    <property type="molecule type" value="Genomic_DNA"/>
</dbReference>
<gene>
    <name evidence="1" type="ORF">DCC35_15230</name>
</gene>
<dbReference type="OrthoDB" id="9791270at2"/>
<name>A0A4D7K586_9BACT</name>